<dbReference type="CDD" id="cd00431">
    <property type="entry name" value="cysteine_hydrolases"/>
    <property type="match status" value="1"/>
</dbReference>
<dbReference type="SUPFAM" id="SSF52499">
    <property type="entry name" value="Isochorismatase-like hydrolases"/>
    <property type="match status" value="1"/>
</dbReference>
<dbReference type="InterPro" id="IPR036380">
    <property type="entry name" value="Isochorismatase-like_sf"/>
</dbReference>
<protein>
    <recommendedName>
        <fullName evidence="2">Isochorismatase-like domain-containing protein</fullName>
    </recommendedName>
</protein>
<reference evidence="4" key="1">
    <citation type="submission" date="2017-09" db="EMBL/GenBank/DDBJ databases">
        <title>Depth-based differentiation of microbial function through sediment-hosted aquifers and enrichment of novel symbionts in the deep terrestrial subsurface.</title>
        <authorList>
            <person name="Probst A.J."/>
            <person name="Ladd B."/>
            <person name="Jarett J.K."/>
            <person name="Geller-Mcgrath D.E."/>
            <person name="Sieber C.M.K."/>
            <person name="Emerson J.B."/>
            <person name="Anantharaman K."/>
            <person name="Thomas B.C."/>
            <person name="Malmstrom R."/>
            <person name="Stieglmeier M."/>
            <person name="Klingl A."/>
            <person name="Woyke T."/>
            <person name="Ryan C.M."/>
            <person name="Banfield J.F."/>
        </authorList>
    </citation>
    <scope>NUCLEOTIDE SEQUENCE [LARGE SCALE GENOMIC DNA]</scope>
</reference>
<dbReference type="PANTHER" id="PTHR43540">
    <property type="entry name" value="PEROXYUREIDOACRYLATE/UREIDOACRYLATE AMIDOHYDROLASE-RELATED"/>
    <property type="match status" value="1"/>
</dbReference>
<keyword evidence="1" id="KW-0378">Hydrolase</keyword>
<accession>A0A2M7RD33</accession>
<evidence type="ECO:0000313" key="4">
    <source>
        <dbReference type="Proteomes" id="UP000228689"/>
    </source>
</evidence>
<name>A0A2M7RD33_9BACT</name>
<evidence type="ECO:0000313" key="3">
    <source>
        <dbReference type="EMBL" id="PIY94517.1"/>
    </source>
</evidence>
<dbReference type="PANTHER" id="PTHR43540:SF6">
    <property type="entry name" value="ISOCHORISMATASE-LIKE DOMAIN-CONTAINING PROTEIN"/>
    <property type="match status" value="1"/>
</dbReference>
<feature type="domain" description="Isochorismatase-like" evidence="2">
    <location>
        <begin position="5"/>
        <end position="155"/>
    </location>
</feature>
<dbReference type="Proteomes" id="UP000228689">
    <property type="component" value="Unassembled WGS sequence"/>
</dbReference>
<dbReference type="GO" id="GO:0016787">
    <property type="term" value="F:hydrolase activity"/>
    <property type="evidence" value="ECO:0007669"/>
    <property type="project" value="UniProtKB-KW"/>
</dbReference>
<evidence type="ECO:0000259" key="2">
    <source>
        <dbReference type="Pfam" id="PF00857"/>
    </source>
</evidence>
<evidence type="ECO:0000256" key="1">
    <source>
        <dbReference type="ARBA" id="ARBA00022801"/>
    </source>
</evidence>
<comment type="caution">
    <text evidence="3">The sequence shown here is derived from an EMBL/GenBank/DDBJ whole genome shotgun (WGS) entry which is preliminary data.</text>
</comment>
<dbReference type="EMBL" id="PFMC01000061">
    <property type="protein sequence ID" value="PIY94517.1"/>
    <property type="molecule type" value="Genomic_DNA"/>
</dbReference>
<gene>
    <name evidence="3" type="ORF">COY67_02295</name>
</gene>
<dbReference type="AlphaFoldDB" id="A0A2M7RD33"/>
<dbReference type="InterPro" id="IPR000868">
    <property type="entry name" value="Isochorismatase-like_dom"/>
</dbReference>
<sequence>MPTKTLIIVDFQKEWQDKDSDYFVGDLSKLLNKTNQLIDYCRQEKYQIIFIKHVEKGSTTAFVENFQNTELLTGLHFENTDIIVKKNKISAFYQTDLATYLTNVNELVIGGLLTNLCVRSLAQDAYDRDFAITLITDCCQANSEEIHNFTIKDLQETREEIKFLTLSQFTKE</sequence>
<proteinExistence type="predicted"/>
<dbReference type="Pfam" id="PF00857">
    <property type="entry name" value="Isochorismatase"/>
    <property type="match status" value="1"/>
</dbReference>
<organism evidence="3 4">
    <name type="scientific">Candidatus Komeilibacteria bacterium CG_4_10_14_0_8_um_filter_37_78</name>
    <dbReference type="NCBI Taxonomy" id="1974471"/>
    <lineage>
        <taxon>Bacteria</taxon>
        <taxon>Candidatus Komeiliibacteriota</taxon>
    </lineage>
</organism>
<dbReference type="InterPro" id="IPR050272">
    <property type="entry name" value="Isochorismatase-like_hydrls"/>
</dbReference>
<dbReference type="Gene3D" id="3.40.50.850">
    <property type="entry name" value="Isochorismatase-like"/>
    <property type="match status" value="1"/>
</dbReference>